<comment type="caution">
    <text evidence="1">The sequence shown here is derived from an EMBL/GenBank/DDBJ whole genome shotgun (WGS) entry which is preliminary data.</text>
</comment>
<dbReference type="Proteomes" id="UP001057402">
    <property type="component" value="Chromosome 1"/>
</dbReference>
<sequence>MSSTTGGPAGDRCCPGEDHPPSPVLIVPGTPSARRSTEEIWKDINLSYLKEQDRHHRVHLSAMNCLYGFPGGVLCETFPGMNMGRQGRNRGASPASPFMGAPSSATTEPATCLSLYWAPSDPSPRGSFPPRSFQKRGSGNSSADDSEDKRRRRLMKNRESADRSRARKQAYTNELENEVAHLRKENAWLRSQQDKV</sequence>
<proteinExistence type="predicted"/>
<gene>
    <name evidence="1" type="ORF">MLD38_000805</name>
</gene>
<accession>A0ACB9SB59</accession>
<evidence type="ECO:0000313" key="1">
    <source>
        <dbReference type="EMBL" id="KAI4388482.1"/>
    </source>
</evidence>
<keyword evidence="2" id="KW-1185">Reference proteome</keyword>
<name>A0ACB9SB59_9MYRT</name>
<protein>
    <submittedName>
        <fullName evidence="1">Uncharacterized protein</fullName>
    </submittedName>
</protein>
<evidence type="ECO:0000313" key="2">
    <source>
        <dbReference type="Proteomes" id="UP001057402"/>
    </source>
</evidence>
<reference evidence="2" key="1">
    <citation type="journal article" date="2023" name="Front. Plant Sci.">
        <title>Chromosomal-level genome assembly of Melastoma candidum provides insights into trichome evolution.</title>
        <authorList>
            <person name="Zhong Y."/>
            <person name="Wu W."/>
            <person name="Sun C."/>
            <person name="Zou P."/>
            <person name="Liu Y."/>
            <person name="Dai S."/>
            <person name="Zhou R."/>
        </authorList>
    </citation>
    <scope>NUCLEOTIDE SEQUENCE [LARGE SCALE GENOMIC DNA]</scope>
</reference>
<organism evidence="1 2">
    <name type="scientific">Melastoma candidum</name>
    <dbReference type="NCBI Taxonomy" id="119954"/>
    <lineage>
        <taxon>Eukaryota</taxon>
        <taxon>Viridiplantae</taxon>
        <taxon>Streptophyta</taxon>
        <taxon>Embryophyta</taxon>
        <taxon>Tracheophyta</taxon>
        <taxon>Spermatophyta</taxon>
        <taxon>Magnoliopsida</taxon>
        <taxon>eudicotyledons</taxon>
        <taxon>Gunneridae</taxon>
        <taxon>Pentapetalae</taxon>
        <taxon>rosids</taxon>
        <taxon>malvids</taxon>
        <taxon>Myrtales</taxon>
        <taxon>Melastomataceae</taxon>
        <taxon>Melastomatoideae</taxon>
        <taxon>Melastomateae</taxon>
        <taxon>Melastoma</taxon>
    </lineage>
</organism>
<dbReference type="EMBL" id="CM042880">
    <property type="protein sequence ID" value="KAI4388482.1"/>
    <property type="molecule type" value="Genomic_DNA"/>
</dbReference>